<evidence type="ECO:0000313" key="9">
    <source>
        <dbReference type="Proteomes" id="UP001549291"/>
    </source>
</evidence>
<evidence type="ECO:0000259" key="7">
    <source>
        <dbReference type="PROSITE" id="PS50850"/>
    </source>
</evidence>
<feature type="domain" description="Major facilitator superfamily (MFS) profile" evidence="7">
    <location>
        <begin position="69"/>
        <end position="474"/>
    </location>
</feature>
<evidence type="ECO:0000256" key="5">
    <source>
        <dbReference type="ARBA" id="ARBA00023136"/>
    </source>
</evidence>
<organism evidence="8 9">
    <name type="scientific">Bradyrhizobium japonicum</name>
    <dbReference type="NCBI Taxonomy" id="375"/>
    <lineage>
        <taxon>Bacteria</taxon>
        <taxon>Pseudomonadati</taxon>
        <taxon>Pseudomonadota</taxon>
        <taxon>Alphaproteobacteria</taxon>
        <taxon>Hyphomicrobiales</taxon>
        <taxon>Nitrobacteraceae</taxon>
        <taxon>Bradyrhizobium</taxon>
    </lineage>
</organism>
<feature type="transmembrane region" description="Helical" evidence="6">
    <location>
        <begin position="227"/>
        <end position="249"/>
    </location>
</feature>
<evidence type="ECO:0000256" key="1">
    <source>
        <dbReference type="ARBA" id="ARBA00004141"/>
    </source>
</evidence>
<dbReference type="PANTHER" id="PTHR43791:SF36">
    <property type="entry name" value="TRANSPORTER, PUTATIVE (AFU_ORTHOLOGUE AFUA_6G08340)-RELATED"/>
    <property type="match status" value="1"/>
</dbReference>
<dbReference type="PROSITE" id="PS50850">
    <property type="entry name" value="MFS"/>
    <property type="match status" value="1"/>
</dbReference>
<evidence type="ECO:0000313" key="8">
    <source>
        <dbReference type="EMBL" id="MET4719077.1"/>
    </source>
</evidence>
<keyword evidence="5 6" id="KW-0472">Membrane</keyword>
<evidence type="ECO:0000256" key="2">
    <source>
        <dbReference type="ARBA" id="ARBA00022448"/>
    </source>
</evidence>
<feature type="transmembrane region" description="Helical" evidence="6">
    <location>
        <begin position="131"/>
        <end position="153"/>
    </location>
</feature>
<feature type="transmembrane region" description="Helical" evidence="6">
    <location>
        <begin position="159"/>
        <end position="181"/>
    </location>
</feature>
<accession>A0ABV2RQE7</accession>
<feature type="transmembrane region" description="Helical" evidence="6">
    <location>
        <begin position="415"/>
        <end position="441"/>
    </location>
</feature>
<gene>
    <name evidence="8" type="ORF">ABIF63_003183</name>
</gene>
<dbReference type="Proteomes" id="UP001549291">
    <property type="component" value="Unassembled WGS sequence"/>
</dbReference>
<feature type="transmembrane region" description="Helical" evidence="6">
    <location>
        <begin position="448"/>
        <end position="469"/>
    </location>
</feature>
<dbReference type="EMBL" id="JBEPTQ010000002">
    <property type="protein sequence ID" value="MET4719077.1"/>
    <property type="molecule type" value="Genomic_DNA"/>
</dbReference>
<keyword evidence="4 6" id="KW-1133">Transmembrane helix</keyword>
<comment type="caution">
    <text evidence="8">The sequence shown here is derived from an EMBL/GenBank/DDBJ whole genome shotgun (WGS) entry which is preliminary data.</text>
</comment>
<reference evidence="8 9" key="1">
    <citation type="submission" date="2024-06" db="EMBL/GenBank/DDBJ databases">
        <title>Genomic Encyclopedia of Type Strains, Phase V (KMG-V): Genome sequencing to study the core and pangenomes of soil and plant-associated prokaryotes.</title>
        <authorList>
            <person name="Whitman W."/>
        </authorList>
    </citation>
    <scope>NUCLEOTIDE SEQUENCE [LARGE SCALE GENOMIC DNA]</scope>
    <source>
        <strain evidence="8 9">USDA 160</strain>
    </source>
</reference>
<evidence type="ECO:0000256" key="3">
    <source>
        <dbReference type="ARBA" id="ARBA00022692"/>
    </source>
</evidence>
<keyword evidence="3 6" id="KW-0812">Transmembrane</keyword>
<feature type="transmembrane region" description="Helical" evidence="6">
    <location>
        <begin position="328"/>
        <end position="350"/>
    </location>
</feature>
<evidence type="ECO:0000256" key="4">
    <source>
        <dbReference type="ARBA" id="ARBA00022989"/>
    </source>
</evidence>
<dbReference type="SUPFAM" id="SSF103473">
    <property type="entry name" value="MFS general substrate transporter"/>
    <property type="match status" value="1"/>
</dbReference>
<feature type="transmembrane region" description="Helical" evidence="6">
    <location>
        <begin position="102"/>
        <end position="119"/>
    </location>
</feature>
<dbReference type="InterPro" id="IPR011701">
    <property type="entry name" value="MFS"/>
</dbReference>
<proteinExistence type="predicted"/>
<dbReference type="CDD" id="cd17319">
    <property type="entry name" value="MFS_ExuT_GudP_like"/>
    <property type="match status" value="1"/>
</dbReference>
<sequence length="484" mass="52422">MTPWRPSSEDYIIFLYKPAPIEYASFPRLGSWPAWTSSGPPHNNKPELEEARVASEIQTRVLRKITWRIVPFIMLLYFVAFIDRVNIGFASLTMNKDIGLSPAVYGFGAGIFFWGYFLFEVPSNIILHKVGARIWIARVMITWGLVSAAMAFVQGTTSFYVLRFLLGVAEAGFFPGIILYLSYWFPARQRAAVTALFMAAAPLSTVLGSPISGALLEMDGHLGFKGWQWLFVLEALPAVVLGFVVLGFLTDRPEKAKWLAEDERRWLVETMNAETTSKAATASHSIWRGLADPRVLALSLIYFGTSAGLYTLGVWAPQIIKQFGLSSLQVGFLNALPATAAVVAMILWARHSDRTGERTWHVVWACLIAAAGLAYAGLAAGVVAVLVALALVNIGISSAKPPLWSMPTLFLSGPAAAAGIATINSIGNLGGFVGPAMIGWIKDQTGSFVGGLYFVSGLLVLSAVLTLLLSRAQTAPVEPVPQSH</sequence>
<dbReference type="InterPro" id="IPR036259">
    <property type="entry name" value="MFS_trans_sf"/>
</dbReference>
<name>A0ABV2RQE7_BRAJP</name>
<keyword evidence="9" id="KW-1185">Reference proteome</keyword>
<feature type="transmembrane region" description="Helical" evidence="6">
    <location>
        <begin position="65"/>
        <end position="82"/>
    </location>
</feature>
<feature type="transmembrane region" description="Helical" evidence="6">
    <location>
        <begin position="295"/>
        <end position="316"/>
    </location>
</feature>
<dbReference type="PANTHER" id="PTHR43791">
    <property type="entry name" value="PERMEASE-RELATED"/>
    <property type="match status" value="1"/>
</dbReference>
<evidence type="ECO:0000256" key="6">
    <source>
        <dbReference type="SAM" id="Phobius"/>
    </source>
</evidence>
<feature type="transmembrane region" description="Helical" evidence="6">
    <location>
        <begin position="362"/>
        <end position="395"/>
    </location>
</feature>
<dbReference type="Pfam" id="PF07690">
    <property type="entry name" value="MFS_1"/>
    <property type="match status" value="1"/>
</dbReference>
<dbReference type="InterPro" id="IPR020846">
    <property type="entry name" value="MFS_dom"/>
</dbReference>
<comment type="subcellular location">
    <subcellularLocation>
        <location evidence="1">Membrane</location>
        <topology evidence="1">Multi-pass membrane protein</topology>
    </subcellularLocation>
</comment>
<keyword evidence="2" id="KW-0813">Transport</keyword>
<feature type="transmembrane region" description="Helical" evidence="6">
    <location>
        <begin position="193"/>
        <end position="215"/>
    </location>
</feature>
<dbReference type="Gene3D" id="1.20.1250.20">
    <property type="entry name" value="MFS general substrate transporter like domains"/>
    <property type="match status" value="2"/>
</dbReference>
<protein>
    <submittedName>
        <fullName evidence="8">ACS family tartrate transporter-like MFS transporter</fullName>
    </submittedName>
</protein>